<dbReference type="Proteomes" id="UP000008672">
    <property type="component" value="Unassembled WGS sequence"/>
</dbReference>
<protein>
    <submittedName>
        <fullName evidence="2">Coiled-coil domain containing 17</fullName>
    </submittedName>
</protein>
<dbReference type="AlphaFoldDB" id="H3AXV0"/>
<keyword evidence="1" id="KW-0175">Coiled coil</keyword>
<dbReference type="FunCoup" id="H3AXV0">
    <property type="interactions" value="1"/>
</dbReference>
<dbReference type="Ensembl" id="ENSLACT00000014571.1">
    <property type="protein sequence ID" value="ENSLACP00000014471.1"/>
    <property type="gene ID" value="ENSLACG00000012734.1"/>
</dbReference>
<dbReference type="OMA" id="ICELQAW"/>
<reference evidence="2" key="3">
    <citation type="submission" date="2025-09" db="UniProtKB">
        <authorList>
            <consortium name="Ensembl"/>
        </authorList>
    </citation>
    <scope>IDENTIFICATION</scope>
</reference>
<feature type="coiled-coil region" evidence="1">
    <location>
        <begin position="18"/>
        <end position="83"/>
    </location>
</feature>
<dbReference type="EMBL" id="AFYH01081562">
    <property type="status" value="NOT_ANNOTATED_CDS"/>
    <property type="molecule type" value="Genomic_DNA"/>
</dbReference>
<dbReference type="GeneTree" id="ENSGT00940000167241"/>
<feature type="coiled-coil region" evidence="1">
    <location>
        <begin position="160"/>
        <end position="194"/>
    </location>
</feature>
<reference evidence="3" key="1">
    <citation type="submission" date="2011-08" db="EMBL/GenBank/DDBJ databases">
        <title>The draft genome of Latimeria chalumnae.</title>
        <authorList>
            <person name="Di Palma F."/>
            <person name="Alfoldi J."/>
            <person name="Johnson J."/>
            <person name="Berlin A."/>
            <person name="Gnerre S."/>
            <person name="Jaffe D."/>
            <person name="MacCallum I."/>
            <person name="Young S."/>
            <person name="Walker B.J."/>
            <person name="Lander E."/>
            <person name="Lindblad-Toh K."/>
        </authorList>
    </citation>
    <scope>NUCLEOTIDE SEQUENCE [LARGE SCALE GENOMIC DNA]</scope>
    <source>
        <strain evidence="3">Wild caught</strain>
    </source>
</reference>
<dbReference type="EMBL" id="AFYH01081560">
    <property type="status" value="NOT_ANNOTATED_CDS"/>
    <property type="molecule type" value="Genomic_DNA"/>
</dbReference>
<dbReference type="EMBL" id="AFYH01081563">
    <property type="status" value="NOT_ANNOTATED_CDS"/>
    <property type="molecule type" value="Genomic_DNA"/>
</dbReference>
<name>H3AXV0_LATCH</name>
<dbReference type="eggNOG" id="ENOG502QR6M">
    <property type="taxonomic scope" value="Eukaryota"/>
</dbReference>
<evidence type="ECO:0000256" key="1">
    <source>
        <dbReference type="SAM" id="Coils"/>
    </source>
</evidence>
<sequence>SPRTQREWEHKERIREMAEAHGRHLTEIQARNRELEKQREEIHRRLWEFSSKDQSPSHVEQMLLELKAQEEKNQGALDALKEQLKLMQTDTVYPLQKKEEKVLFNPPTAGGNGSLSYEISALRLAYLQGGGNDPVILAQMYDLQMEAQILERKRKQELPHRALDAELLAVELENQRLEDEILKLKLQRERKKADDVILLSLGGTSHILKEKKKKILRKPPPYNKTNKPIPGWRKKSLPGTVPKEIILELLFIFPWGGAPGSWEYPPRAGFVIFYDFLLGLDTTLSLVRLVAGLYNNGQEMGKPTPLPAVYCEMGRAFQYVTDGHKGNYATLSTKQPVPSRVRPSSSISLVLELQAAGGFDPYGREIQRLVSRGWAKVDIFDQHNQVISGRWKVPVRALPVKPSLSTGQLNGVPQ</sequence>
<dbReference type="EMBL" id="AFYH01081561">
    <property type="status" value="NOT_ANNOTATED_CDS"/>
    <property type="molecule type" value="Genomic_DNA"/>
</dbReference>
<reference evidence="2" key="2">
    <citation type="submission" date="2025-08" db="UniProtKB">
        <authorList>
            <consortium name="Ensembl"/>
        </authorList>
    </citation>
    <scope>IDENTIFICATION</scope>
</reference>
<evidence type="ECO:0000313" key="2">
    <source>
        <dbReference type="Ensembl" id="ENSLACP00000014471.1"/>
    </source>
</evidence>
<dbReference type="PANTHER" id="PTHR33820:SF4">
    <property type="entry name" value="COILED-COIL DOMAIN-CONTAINING PROTEIN 17"/>
    <property type="match status" value="1"/>
</dbReference>
<organism evidence="2 3">
    <name type="scientific">Latimeria chalumnae</name>
    <name type="common">Coelacanth</name>
    <dbReference type="NCBI Taxonomy" id="7897"/>
    <lineage>
        <taxon>Eukaryota</taxon>
        <taxon>Metazoa</taxon>
        <taxon>Chordata</taxon>
        <taxon>Craniata</taxon>
        <taxon>Vertebrata</taxon>
        <taxon>Euteleostomi</taxon>
        <taxon>Coelacanthiformes</taxon>
        <taxon>Coelacanthidae</taxon>
        <taxon>Latimeria</taxon>
    </lineage>
</organism>
<evidence type="ECO:0000313" key="3">
    <source>
        <dbReference type="Proteomes" id="UP000008672"/>
    </source>
</evidence>
<dbReference type="InterPro" id="IPR038800">
    <property type="entry name" value="CCDC17"/>
</dbReference>
<dbReference type="STRING" id="7897.ENSLACP00000014471"/>
<dbReference type="InParanoid" id="H3AXV0"/>
<dbReference type="PANTHER" id="PTHR33820">
    <property type="entry name" value="COILED-COIL DOMAIN-CONTAINING PROTEIN 17"/>
    <property type="match status" value="1"/>
</dbReference>
<dbReference type="HOGENOM" id="CLU_040615_0_0_1"/>
<accession>H3AXV0</accession>
<keyword evidence="3" id="KW-1185">Reference proteome</keyword>
<proteinExistence type="predicted"/>